<reference evidence="5 6" key="1">
    <citation type="submission" date="2019-03" db="EMBL/GenBank/DDBJ databases">
        <title>Genomic Encyclopedia of Type Strains, Phase IV (KMG-IV): sequencing the most valuable type-strain genomes for metagenomic binning, comparative biology and taxonomic classification.</title>
        <authorList>
            <person name="Goeker M."/>
        </authorList>
    </citation>
    <scope>NUCLEOTIDE SEQUENCE [LARGE SCALE GENOMIC DNA]</scope>
    <source>
        <strain evidence="5 6">DSM 100013</strain>
    </source>
</reference>
<comment type="similarity">
    <text evidence="4">Belongs to the peptidase A25 family.</text>
</comment>
<comment type="subunit">
    <text evidence="4">Homotetramer.</text>
</comment>
<dbReference type="HAMAP" id="MF_00626">
    <property type="entry name" value="Germination_prot"/>
    <property type="match status" value="1"/>
</dbReference>
<dbReference type="PIRSF" id="PIRSF019549">
    <property type="entry name" value="Peptidase_A25"/>
    <property type="match status" value="1"/>
</dbReference>
<keyword evidence="6" id="KW-1185">Reference proteome</keyword>
<dbReference type="SUPFAM" id="SSF53163">
    <property type="entry name" value="HybD-like"/>
    <property type="match status" value="1"/>
</dbReference>
<dbReference type="InterPro" id="IPR005080">
    <property type="entry name" value="Peptidase_A25"/>
</dbReference>
<accession>A0A4R2TY26</accession>
<feature type="chain" id="PRO_5023536397" description="Germination protease" evidence="4">
    <location>
        <begin position="8"/>
        <end position="324"/>
    </location>
</feature>
<gene>
    <name evidence="4" type="primary">gpr</name>
    <name evidence="5" type="ORF">EDD79_1001245</name>
</gene>
<comment type="PTM">
    <text evidence="4">Autoproteolytically processed. The inactive tetrameric zymogen termed p46 autoprocesses to a smaller form termed p41, which is active only during spore germination.</text>
</comment>
<keyword evidence="1 4" id="KW-0645">Protease</keyword>
<evidence type="ECO:0000256" key="1">
    <source>
        <dbReference type="ARBA" id="ARBA00022670"/>
    </source>
</evidence>
<comment type="function">
    <text evidence="4">Initiates the rapid degradation of small, acid-soluble proteins during spore germination.</text>
</comment>
<keyword evidence="2 4" id="KW-0378">Hydrolase</keyword>
<dbReference type="AlphaFoldDB" id="A0A4R2TY26"/>
<dbReference type="GO" id="GO:0004222">
    <property type="term" value="F:metalloendopeptidase activity"/>
    <property type="evidence" value="ECO:0007669"/>
    <property type="project" value="UniProtKB-UniRule"/>
</dbReference>
<evidence type="ECO:0000313" key="5">
    <source>
        <dbReference type="EMBL" id="TCQ08156.1"/>
    </source>
</evidence>
<evidence type="ECO:0000256" key="4">
    <source>
        <dbReference type="HAMAP-Rule" id="MF_00626"/>
    </source>
</evidence>
<feature type="propeptide" id="PRO_5021057714" evidence="4">
    <location>
        <begin position="1"/>
        <end position="7"/>
    </location>
</feature>
<dbReference type="NCBIfam" id="TIGR01441">
    <property type="entry name" value="GPR"/>
    <property type="match status" value="1"/>
</dbReference>
<dbReference type="Proteomes" id="UP000295504">
    <property type="component" value="Unassembled WGS sequence"/>
</dbReference>
<protein>
    <recommendedName>
        <fullName evidence="4">Germination protease</fullName>
        <ecNumber evidence="4">3.4.24.78</ecNumber>
    </recommendedName>
    <alternativeName>
        <fullName evidence="4">GPR endopeptidase</fullName>
    </alternativeName>
    <alternativeName>
        <fullName evidence="4">Germination proteinase</fullName>
    </alternativeName>
    <alternativeName>
        <fullName evidence="4">Spore protease</fullName>
    </alternativeName>
</protein>
<dbReference type="InterPro" id="IPR023430">
    <property type="entry name" value="Pept_HybD-like_dom_sf"/>
</dbReference>
<dbReference type="Pfam" id="PF03418">
    <property type="entry name" value="Peptidase_A25"/>
    <property type="match status" value="2"/>
</dbReference>
<dbReference type="GO" id="GO:0006508">
    <property type="term" value="P:proteolysis"/>
    <property type="evidence" value="ECO:0007669"/>
    <property type="project" value="UniProtKB-UniRule"/>
</dbReference>
<name>A0A4R2TY26_9FIRM</name>
<comment type="caution">
    <text evidence="5">The sequence shown here is derived from an EMBL/GenBank/DDBJ whole genome shotgun (WGS) entry which is preliminary data.</text>
</comment>
<proteinExistence type="inferred from homology"/>
<organism evidence="5 6">
    <name type="scientific">Serpentinicella alkaliphila</name>
    <dbReference type="NCBI Taxonomy" id="1734049"/>
    <lineage>
        <taxon>Bacteria</taxon>
        <taxon>Bacillati</taxon>
        <taxon>Bacillota</taxon>
        <taxon>Clostridia</taxon>
        <taxon>Peptostreptococcales</taxon>
        <taxon>Natronincolaceae</taxon>
        <taxon>Serpentinicella</taxon>
    </lineage>
</organism>
<dbReference type="EMBL" id="SLYC01000001">
    <property type="protein sequence ID" value="TCQ08156.1"/>
    <property type="molecule type" value="Genomic_DNA"/>
</dbReference>
<dbReference type="EC" id="3.4.24.78" evidence="4"/>
<evidence type="ECO:0000256" key="3">
    <source>
        <dbReference type="ARBA" id="ARBA00023145"/>
    </source>
</evidence>
<dbReference type="GO" id="GO:0009847">
    <property type="term" value="P:spore germination"/>
    <property type="evidence" value="ECO:0007669"/>
    <property type="project" value="UniProtKB-UniRule"/>
</dbReference>
<evidence type="ECO:0000313" key="6">
    <source>
        <dbReference type="Proteomes" id="UP000295504"/>
    </source>
</evidence>
<keyword evidence="3 4" id="KW-0865">Zymogen</keyword>
<dbReference type="RefSeq" id="WP_207667821.1">
    <property type="nucleotide sequence ID" value="NZ_CP058648.1"/>
</dbReference>
<evidence type="ECO:0000256" key="2">
    <source>
        <dbReference type="ARBA" id="ARBA00022801"/>
    </source>
</evidence>
<dbReference type="Gene3D" id="3.40.50.1450">
    <property type="entry name" value="HybD-like"/>
    <property type="match status" value="1"/>
</dbReference>
<comment type="catalytic activity">
    <reaction evidence="4">
        <text>Endopeptidase action with P4 Glu or Asp, P1 preferably Glu &gt; Asp, P1' hydrophobic and P2' Ala.</text>
        <dbReference type="EC" id="3.4.24.78"/>
    </reaction>
</comment>
<sequence>MFNVRTDLAMEVRELYKERTKQEVEGVSVDVEEMGNVNITRVDIMNDYGAQVMGKAKGKYITLECKALRRADADLKDEVSQTLAKELKKLVVIKENPKILIVGLGNWNITPDALGPKVVSKVFVTRHLFKMYNKEGDKDLAEVSAISPGVMGTTGLETSEIIRGIVEKSKPDMVIAVDALASRKMERVNTTIQISTSGISPGSGVGNKRMALDKESLGIPVVAIGVPTVVDAATLTSDTIEMVINEFSNEAIVGSQFYNMLGELKEQEKYNLIREILEPYGANLVVTPKEVDEVIVNMAQIIANGINIAVHPSIDLKDVNRYLN</sequence>